<evidence type="ECO:0000313" key="2">
    <source>
        <dbReference type="Proteomes" id="UP000319852"/>
    </source>
</evidence>
<dbReference type="EMBL" id="CP036263">
    <property type="protein sequence ID" value="QDT01034.1"/>
    <property type="molecule type" value="Genomic_DNA"/>
</dbReference>
<keyword evidence="2" id="KW-1185">Reference proteome</keyword>
<dbReference type="InterPro" id="IPR032583">
    <property type="entry name" value="DUF4914"/>
</dbReference>
<gene>
    <name evidence="1" type="ORF">HG15A2_43760</name>
</gene>
<dbReference type="KEGG" id="amob:HG15A2_43760"/>
<organism evidence="1 2">
    <name type="scientific">Adhaeretor mobilis</name>
    <dbReference type="NCBI Taxonomy" id="1930276"/>
    <lineage>
        <taxon>Bacteria</taxon>
        <taxon>Pseudomonadati</taxon>
        <taxon>Planctomycetota</taxon>
        <taxon>Planctomycetia</taxon>
        <taxon>Pirellulales</taxon>
        <taxon>Lacipirellulaceae</taxon>
        <taxon>Adhaeretor</taxon>
    </lineage>
</organism>
<evidence type="ECO:0000313" key="1">
    <source>
        <dbReference type="EMBL" id="QDT01034.1"/>
    </source>
</evidence>
<dbReference type="RefSeq" id="WP_145062935.1">
    <property type="nucleotide sequence ID" value="NZ_CP036263.1"/>
</dbReference>
<dbReference type="OrthoDB" id="9763944at2"/>
<evidence type="ECO:0008006" key="3">
    <source>
        <dbReference type="Google" id="ProtNLM"/>
    </source>
</evidence>
<name>A0A517N1M1_9BACT</name>
<accession>A0A517N1M1</accession>
<dbReference type="SUPFAM" id="SSF53795">
    <property type="entry name" value="PEP carboxykinase-like"/>
    <property type="match status" value="1"/>
</dbReference>
<reference evidence="1 2" key="1">
    <citation type="submission" date="2019-02" db="EMBL/GenBank/DDBJ databases">
        <title>Deep-cultivation of Planctomycetes and their phenomic and genomic characterization uncovers novel biology.</title>
        <authorList>
            <person name="Wiegand S."/>
            <person name="Jogler M."/>
            <person name="Boedeker C."/>
            <person name="Pinto D."/>
            <person name="Vollmers J."/>
            <person name="Rivas-Marin E."/>
            <person name="Kohn T."/>
            <person name="Peeters S.H."/>
            <person name="Heuer A."/>
            <person name="Rast P."/>
            <person name="Oberbeckmann S."/>
            <person name="Bunk B."/>
            <person name="Jeske O."/>
            <person name="Meyerdierks A."/>
            <person name="Storesund J.E."/>
            <person name="Kallscheuer N."/>
            <person name="Luecker S."/>
            <person name="Lage O.M."/>
            <person name="Pohl T."/>
            <person name="Merkel B.J."/>
            <person name="Hornburger P."/>
            <person name="Mueller R.-W."/>
            <person name="Bruemmer F."/>
            <person name="Labrenz M."/>
            <person name="Spormann A.M."/>
            <person name="Op den Camp H."/>
            <person name="Overmann J."/>
            <person name="Amann R."/>
            <person name="Jetten M.S.M."/>
            <person name="Mascher T."/>
            <person name="Medema M.H."/>
            <person name="Devos D.P."/>
            <person name="Kaster A.-K."/>
            <person name="Ovreas L."/>
            <person name="Rohde M."/>
            <person name="Galperin M.Y."/>
            <person name="Jogler C."/>
        </authorList>
    </citation>
    <scope>NUCLEOTIDE SEQUENCE [LARGE SCALE GENOMIC DNA]</scope>
    <source>
        <strain evidence="1 2">HG15A2</strain>
    </source>
</reference>
<dbReference type="AlphaFoldDB" id="A0A517N1M1"/>
<sequence length="646" mass="71164">MPLADFPELTLSHSAMSVLEAAEKAGRLHLAGSVEELVALATPDKSLGLGEVGPDGRYVVGYDVNGEFQREAEVYKIKNGVAANYFEAYMRRRDPECMVVGDDTVTDKPTYQDRFNKDFADLREETLEWLRDQPIAAFFFRTGLPDKPLNAVAIAPANAGFFALGLAMLQGIVPLEEVRAAGADYSHEAVVYIAPPFRHTHFDGKQVVVHNRRFEEDGFNLHELFAYNLYPGPSAKKGVYGMLLTLGERDEQPWTTAHCSTVEVVTPYENATVIMHEGASGGGKSEMLEHMHRESDGTLLLGTNTITGDTRKLTMPRGCDLRPVTDDMALCHSALQDQDGPNQKLSLIDAENAWFVRVNHIEQYGIDPQLERLTIDPPGPLLFLNIDAQPGATALIWEHKMDAPGEPCPNPRVVVPRKYVPDVVSKPVTVDIRSFGVRCPPCTKENPTYGILGLFHVLPPSLAWLWRLVAPRGHGNPSIVDQGGMQSEGVGSFWPFATGRKVDQANILLDQIMQTASTQFVLIPNQHVGCWKVGFAPQWVTREYLARRGATPFNTADLKASRCPLLGYNKETIQVEGQTIGAWFLDVALQPEVGEAAYDAGAKILTDFFHQQVKDFLVDDLRPLGREIIQACLDGATAEEYAGLGG</sequence>
<protein>
    <recommendedName>
        <fullName evidence="3">DUF4914 domain-containing protein</fullName>
    </recommendedName>
</protein>
<dbReference type="Pfam" id="PF16260">
    <property type="entry name" value="DUF4914"/>
    <property type="match status" value="1"/>
</dbReference>
<dbReference type="Proteomes" id="UP000319852">
    <property type="component" value="Chromosome"/>
</dbReference>
<proteinExistence type="predicted"/>